<evidence type="ECO:0000313" key="2">
    <source>
        <dbReference type="Proteomes" id="UP000019132"/>
    </source>
</evidence>
<reference evidence="2" key="2">
    <citation type="submission" date="2010-04" db="EMBL/GenBank/DDBJ databases">
        <authorList>
            <person name="Buell R."/>
            <person name="Hamilton J."/>
            <person name="Hostetler J."/>
        </authorList>
    </citation>
    <scope>NUCLEOTIDE SEQUENCE [LARGE SCALE GENOMIC DNA]</scope>
    <source>
        <strain evidence="2">DAOM:BR144</strain>
    </source>
</reference>
<name>K3WUP0_GLOUD</name>
<sequence>MPSGVTNTAAIAAPSTIAAPSAAPVKPMTPPADATCLICKEKGGVFTCNGGCGLNVHRACVGEEVLFPFLVGPLCGNCFVMQQNRASKENLQKGGTNGLSVRRAILYLNLETNSQSNFEKFGHLASLRLLEIGDVAGYPIKPFAEKFVEPYLQRWIREKLVHVEKWVLNVREIFTLLVGLYSLQRACIAHGMKEKVIALVKARNFSATDYLGWHPSIEGPQVECSSLCQICGIRNPSEVKVCTRCYRPLTFPSVFTKFSSAILATYYAECVGIPLGTNCIDVFTHLKIVRSSYKGLKPYDADGFEWDKFAEQLRMVFGMIDVVSNFGVLQLNPDLFEPELKIICNPNYVNHAMLTMEYEVVGKFLQCMRLFGPTKSAELANFIVVCERFILVKQMQNGSWCKINGTAADQYKATSTCAKALVQPAFQGYGPASGEFLRLLEKWAKATPNSKYLSVPNMKVLASGIKVKPQARANLKHLEAIYRRQMVPESGVNPLERLVTERLHKIFPSKAFGMEHFVELSSGSLQSLRR</sequence>
<proteinExistence type="predicted"/>
<dbReference type="VEuPathDB" id="FungiDB:PYU1_G008670"/>
<dbReference type="eggNOG" id="ENOG502RKG3">
    <property type="taxonomic scope" value="Eukaryota"/>
</dbReference>
<dbReference type="EnsemblProtists" id="PYU1_T008687">
    <property type="protein sequence ID" value="PYU1_T008687"/>
    <property type="gene ID" value="PYU1_G008670"/>
</dbReference>
<organism evidence="1 2">
    <name type="scientific">Globisporangium ultimum (strain ATCC 200006 / CBS 805.95 / DAOM BR144)</name>
    <name type="common">Pythium ultimum</name>
    <dbReference type="NCBI Taxonomy" id="431595"/>
    <lineage>
        <taxon>Eukaryota</taxon>
        <taxon>Sar</taxon>
        <taxon>Stramenopiles</taxon>
        <taxon>Oomycota</taxon>
        <taxon>Peronosporomycetes</taxon>
        <taxon>Pythiales</taxon>
        <taxon>Pythiaceae</taxon>
        <taxon>Globisporangium</taxon>
    </lineage>
</organism>
<dbReference type="EMBL" id="GL376558">
    <property type="status" value="NOT_ANNOTATED_CDS"/>
    <property type="molecule type" value="Genomic_DNA"/>
</dbReference>
<dbReference type="AlphaFoldDB" id="K3WUP0"/>
<dbReference type="Proteomes" id="UP000019132">
    <property type="component" value="Unassembled WGS sequence"/>
</dbReference>
<accession>K3WUP0</accession>
<evidence type="ECO:0000313" key="1">
    <source>
        <dbReference type="EnsemblProtists" id="PYU1_T008687"/>
    </source>
</evidence>
<protein>
    <submittedName>
        <fullName evidence="1">Uncharacterized protein</fullName>
    </submittedName>
</protein>
<dbReference type="InParanoid" id="K3WUP0"/>
<dbReference type="HOGENOM" id="CLU_015821_1_0_1"/>
<reference evidence="2" key="1">
    <citation type="journal article" date="2010" name="Genome Biol.">
        <title>Genome sequence of the necrotrophic plant pathogen Pythium ultimum reveals original pathogenicity mechanisms and effector repertoire.</title>
        <authorList>
            <person name="Levesque C.A."/>
            <person name="Brouwer H."/>
            <person name="Cano L."/>
            <person name="Hamilton J.P."/>
            <person name="Holt C."/>
            <person name="Huitema E."/>
            <person name="Raffaele S."/>
            <person name="Robideau G.P."/>
            <person name="Thines M."/>
            <person name="Win J."/>
            <person name="Zerillo M.M."/>
            <person name="Beakes G.W."/>
            <person name="Boore J.L."/>
            <person name="Busam D."/>
            <person name="Dumas B."/>
            <person name="Ferriera S."/>
            <person name="Fuerstenberg S.I."/>
            <person name="Gachon C.M."/>
            <person name="Gaulin E."/>
            <person name="Govers F."/>
            <person name="Grenville-Briggs L."/>
            <person name="Horner N."/>
            <person name="Hostetler J."/>
            <person name="Jiang R.H."/>
            <person name="Johnson J."/>
            <person name="Krajaejun T."/>
            <person name="Lin H."/>
            <person name="Meijer H.J."/>
            <person name="Moore B."/>
            <person name="Morris P."/>
            <person name="Phuntmart V."/>
            <person name="Puiu D."/>
            <person name="Shetty J."/>
            <person name="Stajich J.E."/>
            <person name="Tripathy S."/>
            <person name="Wawra S."/>
            <person name="van West P."/>
            <person name="Whitty B.R."/>
            <person name="Coutinho P.M."/>
            <person name="Henrissat B."/>
            <person name="Martin F."/>
            <person name="Thomas P.D."/>
            <person name="Tyler B.M."/>
            <person name="De Vries R.P."/>
            <person name="Kamoun S."/>
            <person name="Yandell M."/>
            <person name="Tisserat N."/>
            <person name="Buell C.R."/>
        </authorList>
    </citation>
    <scope>NUCLEOTIDE SEQUENCE</scope>
    <source>
        <strain evidence="2">DAOM:BR144</strain>
    </source>
</reference>
<keyword evidence="2" id="KW-1185">Reference proteome</keyword>
<reference evidence="1" key="3">
    <citation type="submission" date="2015-02" db="UniProtKB">
        <authorList>
            <consortium name="EnsemblProtists"/>
        </authorList>
    </citation>
    <scope>IDENTIFICATION</scope>
    <source>
        <strain evidence="1">DAOM BR144</strain>
    </source>
</reference>